<evidence type="ECO:0000256" key="3">
    <source>
        <dbReference type="ARBA" id="ARBA00004496"/>
    </source>
</evidence>
<comment type="function">
    <text evidence="1">The complex LTO1:YAE1 may function as a target specific adapter that probably recruits apo-RPLI1 to the cytosolic iron-sulfur protein assembly (CIA) complex machinery. May be required for biogenesis of the large ribosomal subunit and initiation of translation.</text>
</comment>
<dbReference type="PANTHER" id="PTHR18829:SF0">
    <property type="entry name" value="PROTEIN YAE1 HOMOLOG"/>
    <property type="match status" value="1"/>
</dbReference>
<evidence type="ECO:0000256" key="9">
    <source>
        <dbReference type="ARBA" id="ARBA00023242"/>
    </source>
</evidence>
<evidence type="ECO:0000313" key="13">
    <source>
        <dbReference type="Proteomes" id="UP000325902"/>
    </source>
</evidence>
<dbReference type="Pfam" id="PF09811">
    <property type="entry name" value="Yae1_N"/>
    <property type="match status" value="1"/>
</dbReference>
<evidence type="ECO:0000256" key="2">
    <source>
        <dbReference type="ARBA" id="ARBA00004123"/>
    </source>
</evidence>
<dbReference type="EMBL" id="VCHE01000003">
    <property type="protein sequence ID" value="KAB2580373.1"/>
    <property type="molecule type" value="Genomic_DNA"/>
</dbReference>
<gene>
    <name evidence="12" type="primary">yae1</name>
    <name evidence="12" type="ORF">DBV05_g947</name>
</gene>
<protein>
    <recommendedName>
        <fullName evidence="7">Protein YAE1</fullName>
    </recommendedName>
    <alternativeName>
        <fullName evidence="6">Protein yae1</fullName>
    </alternativeName>
</protein>
<evidence type="ECO:0000256" key="8">
    <source>
        <dbReference type="ARBA" id="ARBA00022490"/>
    </source>
</evidence>
<dbReference type="InterPro" id="IPR038881">
    <property type="entry name" value="Yae1-like"/>
</dbReference>
<evidence type="ECO:0000256" key="7">
    <source>
        <dbReference type="ARBA" id="ARBA00018400"/>
    </source>
</evidence>
<proteinExistence type="inferred from homology"/>
<dbReference type="InterPro" id="IPR019191">
    <property type="entry name" value="Essential_protein_Yae1_N"/>
</dbReference>
<evidence type="ECO:0000313" key="12">
    <source>
        <dbReference type="EMBL" id="KAB2580373.1"/>
    </source>
</evidence>
<comment type="caution">
    <text evidence="12">The sequence shown here is derived from an EMBL/GenBank/DDBJ whole genome shotgun (WGS) entry which is preliminary data.</text>
</comment>
<dbReference type="OrthoDB" id="20086at2759"/>
<dbReference type="GO" id="GO:0005634">
    <property type="term" value="C:nucleus"/>
    <property type="evidence" value="ECO:0007669"/>
    <property type="project" value="UniProtKB-SubCell"/>
</dbReference>
<evidence type="ECO:0000256" key="10">
    <source>
        <dbReference type="SAM" id="MobiDB-lite"/>
    </source>
</evidence>
<reference evidence="12 13" key="1">
    <citation type="journal article" date="2019" name="Sci. Rep.">
        <title>A multi-omics analysis of the grapevine pathogen Lasiodiplodia theobromae reveals that temperature affects the expression of virulence- and pathogenicity-related genes.</title>
        <authorList>
            <person name="Felix C."/>
            <person name="Meneses R."/>
            <person name="Goncalves M.F.M."/>
            <person name="Tilleman L."/>
            <person name="Duarte A.S."/>
            <person name="Jorrin-Novo J.V."/>
            <person name="Van de Peer Y."/>
            <person name="Deforce D."/>
            <person name="Van Nieuwerburgh F."/>
            <person name="Esteves A.C."/>
            <person name="Alves A."/>
        </authorList>
    </citation>
    <scope>NUCLEOTIDE SEQUENCE [LARGE SCALE GENOMIC DNA]</scope>
    <source>
        <strain evidence="12 13">LA-SOL3</strain>
    </source>
</reference>
<comment type="subunit">
    <text evidence="5">May form a complex with LTO1.</text>
</comment>
<keyword evidence="13" id="KW-1185">Reference proteome</keyword>
<evidence type="ECO:0000256" key="6">
    <source>
        <dbReference type="ARBA" id="ARBA00017286"/>
    </source>
</evidence>
<feature type="domain" description="Essential protein Yae1 N-terminal" evidence="11">
    <location>
        <begin position="119"/>
        <end position="157"/>
    </location>
</feature>
<keyword evidence="9" id="KW-0539">Nucleus</keyword>
<feature type="compositionally biased region" description="Polar residues" evidence="10">
    <location>
        <begin position="9"/>
        <end position="22"/>
    </location>
</feature>
<evidence type="ECO:0000256" key="1">
    <source>
        <dbReference type="ARBA" id="ARBA00003836"/>
    </source>
</evidence>
<dbReference type="PANTHER" id="PTHR18829">
    <property type="entry name" value="PROTEIN YAE1 HOMOLOG"/>
    <property type="match status" value="1"/>
</dbReference>
<comment type="similarity">
    <text evidence="4">Belongs to the YAE1 family.</text>
</comment>
<sequence>MLREDTGDMSPTTGFRSLSMRASHSPPPPQNSVLDDIFGEPMTALPAAQPPAITTSSQLDDVFGCSPPRDPIAGPISHEGEEDAATAAAAAGTMHETTTTVSRDVSDIPRLRSVHVTAGYRDGIAESKAGHVQDGFDEGFPLGAVLGMKAGWVLGVLEGVAVAYRAAALGKAKMAGKVEDAAEAFEAARRQLVEARKELDMVSLFGQGYFDEEGIWKYHVDGQEGDVTFEEVAAQHPLISKWLSAVDALVEKARIDLGILDRRVREDSDDEATTVG</sequence>
<accession>A0A5N5DRI7</accession>
<comment type="subcellular location">
    <subcellularLocation>
        <location evidence="3">Cytoplasm</location>
    </subcellularLocation>
    <subcellularLocation>
        <location evidence="2">Nucleus</location>
    </subcellularLocation>
</comment>
<organism evidence="12 13">
    <name type="scientific">Lasiodiplodia theobromae</name>
    <dbReference type="NCBI Taxonomy" id="45133"/>
    <lineage>
        <taxon>Eukaryota</taxon>
        <taxon>Fungi</taxon>
        <taxon>Dikarya</taxon>
        <taxon>Ascomycota</taxon>
        <taxon>Pezizomycotina</taxon>
        <taxon>Dothideomycetes</taxon>
        <taxon>Dothideomycetes incertae sedis</taxon>
        <taxon>Botryosphaeriales</taxon>
        <taxon>Botryosphaeriaceae</taxon>
        <taxon>Lasiodiplodia</taxon>
    </lineage>
</organism>
<keyword evidence="8" id="KW-0963">Cytoplasm</keyword>
<dbReference type="GO" id="GO:0005737">
    <property type="term" value="C:cytoplasm"/>
    <property type="evidence" value="ECO:0007669"/>
    <property type="project" value="UniProtKB-SubCell"/>
</dbReference>
<evidence type="ECO:0000256" key="4">
    <source>
        <dbReference type="ARBA" id="ARBA00007096"/>
    </source>
</evidence>
<feature type="region of interest" description="Disordered" evidence="10">
    <location>
        <begin position="1"/>
        <end position="36"/>
    </location>
</feature>
<evidence type="ECO:0000259" key="11">
    <source>
        <dbReference type="Pfam" id="PF09811"/>
    </source>
</evidence>
<evidence type="ECO:0000256" key="5">
    <source>
        <dbReference type="ARBA" id="ARBA00011427"/>
    </source>
</evidence>
<dbReference type="Proteomes" id="UP000325902">
    <property type="component" value="Unassembled WGS sequence"/>
</dbReference>
<dbReference type="AlphaFoldDB" id="A0A5N5DRI7"/>
<name>A0A5N5DRI7_9PEZI</name>